<dbReference type="InterPro" id="IPR023956">
    <property type="entry name" value="ARD_bac"/>
</dbReference>
<sequence length="183" mass="19855">MSLLTVYNDDAPGVAVISTEDGADIARILAGIGVRFERWNSPVVLADDADSETVLAAYRPFLDKLMGESGAGSADVIRIGAQTPNKEALRAKFLSEHTHSEDEVRFFVRGAGSFILHVDGKIYDAHCVQGDLISVPTGIRHWFDAGEAPEVTALRVFTDTTGWIANYTGDDVAERFPARFAAR</sequence>
<dbReference type="InterPro" id="IPR011051">
    <property type="entry name" value="RmlC_Cupin_sf"/>
</dbReference>
<evidence type="ECO:0000256" key="2">
    <source>
        <dbReference type="ARBA" id="ARBA00022596"/>
    </source>
</evidence>
<reference evidence="10 11" key="1">
    <citation type="submission" date="2022-06" db="EMBL/GenBank/DDBJ databases">
        <title>Endosaccharibacter gen. nov., sp. nov., endophytic bacteria isolated from sugarcane.</title>
        <authorList>
            <person name="Pitiwittayakul N."/>
            <person name="Yukphan P."/>
            <person name="Charoenyingcharoen P."/>
            <person name="Tanasupawat S."/>
        </authorList>
    </citation>
    <scope>NUCLEOTIDE SEQUENCE [LARGE SCALE GENOMIC DNA]</scope>
    <source>
        <strain evidence="10 11">KSS8</strain>
    </source>
</reference>
<comment type="catalytic activity">
    <reaction evidence="1 9">
        <text>1,2-dihydroxy-5-(methylsulfanyl)pent-1-en-3-one + O2 = 4-methylsulfanyl-2-oxobutanoate + formate + 2 H(+)</text>
        <dbReference type="Rhea" id="RHEA:24504"/>
        <dbReference type="ChEBI" id="CHEBI:15378"/>
        <dbReference type="ChEBI" id="CHEBI:15379"/>
        <dbReference type="ChEBI" id="CHEBI:15740"/>
        <dbReference type="ChEBI" id="CHEBI:16723"/>
        <dbReference type="ChEBI" id="CHEBI:49252"/>
        <dbReference type="EC" id="1.13.11.54"/>
    </reaction>
</comment>
<comment type="similarity">
    <text evidence="9">Belongs to the acireductone dioxygenase (ARD) family.</text>
</comment>
<evidence type="ECO:0000313" key="11">
    <source>
        <dbReference type="Proteomes" id="UP001524587"/>
    </source>
</evidence>
<organism evidence="10 11">
    <name type="scientific">Endosaccharibacter trunci</name>
    <dbReference type="NCBI Taxonomy" id="2812733"/>
    <lineage>
        <taxon>Bacteria</taxon>
        <taxon>Pseudomonadati</taxon>
        <taxon>Pseudomonadota</taxon>
        <taxon>Alphaproteobacteria</taxon>
        <taxon>Acetobacterales</taxon>
        <taxon>Acetobacteraceae</taxon>
        <taxon>Endosaccharibacter</taxon>
    </lineage>
</organism>
<dbReference type="Pfam" id="PF03079">
    <property type="entry name" value="ARD"/>
    <property type="match status" value="1"/>
</dbReference>
<evidence type="ECO:0000256" key="8">
    <source>
        <dbReference type="ARBA" id="ARBA00023167"/>
    </source>
</evidence>
<keyword evidence="7 9" id="KW-0408">Iron</keyword>
<comment type="pathway">
    <text evidence="9">Amino-acid biosynthesis; L-methionine biosynthesis via salvage pathway; L-methionine from S-methyl-5-thio-alpha-D-ribose 1-phosphate: step 5/6.</text>
</comment>
<accession>A0ABT1W695</accession>
<feature type="binding site" evidence="9">
    <location>
        <position position="97"/>
    </location>
    <ligand>
        <name>Ni(2+)</name>
        <dbReference type="ChEBI" id="CHEBI:49786"/>
    </ligand>
</feature>
<comment type="function">
    <text evidence="9">Catalyzes 2 different reactions between oxygene and the acireductone 1,2-dihydroxy-3-keto-5-methylthiopentene (DHK-MTPene) depending upon the metal bound in the active site. Fe-containing acireductone dioxygenase (Fe-ARD) produces formate and 2-keto-4-methylthiobutyrate (KMTB), the alpha-ketoacid precursor of methionine in the methionine recycle pathway. Ni-containing acireductone dioxygenase (Ni-ARD) produces methylthiopropionate, carbon monoxide and formate, and does not lie on the methionine recycle pathway.</text>
</comment>
<keyword evidence="8 9" id="KW-0486">Methionine biosynthesis</keyword>
<evidence type="ECO:0000256" key="6">
    <source>
        <dbReference type="ARBA" id="ARBA00023002"/>
    </source>
</evidence>
<keyword evidence="3 9" id="KW-0028">Amino-acid biosynthesis</keyword>
<dbReference type="Gene3D" id="2.60.120.10">
    <property type="entry name" value="Jelly Rolls"/>
    <property type="match status" value="1"/>
</dbReference>
<comment type="subunit">
    <text evidence="9">Monomer.</text>
</comment>
<feature type="binding site" evidence="9">
    <location>
        <position position="141"/>
    </location>
    <ligand>
        <name>Ni(2+)</name>
        <dbReference type="ChEBI" id="CHEBI:49786"/>
    </ligand>
</feature>
<feature type="site" description="May play a role in transmitting local conformational changes" evidence="9">
    <location>
        <position position="102"/>
    </location>
</feature>
<protein>
    <recommendedName>
        <fullName evidence="9">Acireductone dioxygenase</fullName>
    </recommendedName>
    <alternativeName>
        <fullName evidence="9">1,2-dihydroxy-3-keto-5-methylthiopentene dioxygenase</fullName>
        <shortName evidence="9">DHK-MTPene dioxygenase</shortName>
    </alternativeName>
    <alternativeName>
        <fullName evidence="9">Acireductone dioxygenase (Fe(2+)-requiring)</fullName>
        <shortName evidence="9">ARD'</shortName>
        <shortName evidence="9">Fe-ARD</shortName>
        <ecNumber evidence="9">1.13.11.54</ecNumber>
    </alternativeName>
    <alternativeName>
        <fullName evidence="9">Acireductone dioxygenase (Ni(2+)-requiring)</fullName>
        <shortName evidence="9">ARD</shortName>
        <shortName evidence="9">Ni-ARD</shortName>
        <ecNumber evidence="9">1.13.11.53</ecNumber>
    </alternativeName>
</protein>
<proteinExistence type="inferred from homology"/>
<dbReference type="RefSeq" id="WP_422863876.1">
    <property type="nucleotide sequence ID" value="NZ_JAMSKV010000005.1"/>
</dbReference>
<keyword evidence="2 9" id="KW-0533">Nickel</keyword>
<dbReference type="CDD" id="cd02232">
    <property type="entry name" value="cupin_ARD"/>
    <property type="match status" value="1"/>
</dbReference>
<dbReference type="PANTHER" id="PTHR23418:SF0">
    <property type="entry name" value="ACIREDUCTONE DIOXYGENASE"/>
    <property type="match status" value="1"/>
</dbReference>
<evidence type="ECO:0000256" key="3">
    <source>
        <dbReference type="ARBA" id="ARBA00022605"/>
    </source>
</evidence>
<comment type="catalytic activity">
    <reaction evidence="9">
        <text>1,2-dihydroxy-5-(methylsulfanyl)pent-1-en-3-one + O2 = 3-(methylsulfanyl)propanoate + CO + formate + 2 H(+)</text>
        <dbReference type="Rhea" id="RHEA:14161"/>
        <dbReference type="ChEBI" id="CHEBI:15378"/>
        <dbReference type="ChEBI" id="CHEBI:15379"/>
        <dbReference type="ChEBI" id="CHEBI:15740"/>
        <dbReference type="ChEBI" id="CHEBI:17245"/>
        <dbReference type="ChEBI" id="CHEBI:49016"/>
        <dbReference type="ChEBI" id="CHEBI:49252"/>
        <dbReference type="EC" id="1.13.11.53"/>
    </reaction>
</comment>
<feature type="binding site" evidence="9">
    <location>
        <position position="103"/>
    </location>
    <ligand>
        <name>Ni(2+)</name>
        <dbReference type="ChEBI" id="CHEBI:49786"/>
    </ligand>
</feature>
<comment type="cofactor">
    <cofactor evidence="9">
        <name>Ni(2+)</name>
        <dbReference type="ChEBI" id="CHEBI:49786"/>
    </cofactor>
    <text evidence="9">Binds 1 nickel ion per monomer.</text>
</comment>
<evidence type="ECO:0000256" key="5">
    <source>
        <dbReference type="ARBA" id="ARBA00022964"/>
    </source>
</evidence>
<gene>
    <name evidence="9" type="primary">mtnD</name>
    <name evidence="10" type="ORF">NFI95_08060</name>
</gene>
<dbReference type="PANTHER" id="PTHR23418">
    <property type="entry name" value="ACIREDUCTONE DIOXYGENASE"/>
    <property type="match status" value="1"/>
</dbReference>
<dbReference type="Proteomes" id="UP001524587">
    <property type="component" value="Unassembled WGS sequence"/>
</dbReference>
<feature type="site" description="Important to generate the dianion" evidence="9">
    <location>
        <position position="105"/>
    </location>
</feature>
<dbReference type="InterPro" id="IPR004313">
    <property type="entry name" value="ARD"/>
</dbReference>
<evidence type="ECO:0000256" key="1">
    <source>
        <dbReference type="ARBA" id="ARBA00000428"/>
    </source>
</evidence>
<feature type="binding site" evidence="9">
    <location>
        <position position="103"/>
    </location>
    <ligand>
        <name>Fe(2+)</name>
        <dbReference type="ChEBI" id="CHEBI:29033"/>
    </ligand>
</feature>
<keyword evidence="6 9" id="KW-0560">Oxidoreductase</keyword>
<keyword evidence="4 9" id="KW-0479">Metal-binding</keyword>
<keyword evidence="5 9" id="KW-0223">Dioxygenase</keyword>
<dbReference type="EC" id="1.13.11.53" evidence="9"/>
<dbReference type="EC" id="1.13.11.54" evidence="9"/>
<feature type="binding site" evidence="9">
    <location>
        <position position="99"/>
    </location>
    <ligand>
        <name>Ni(2+)</name>
        <dbReference type="ChEBI" id="CHEBI:49786"/>
    </ligand>
</feature>
<evidence type="ECO:0000256" key="7">
    <source>
        <dbReference type="ARBA" id="ARBA00023004"/>
    </source>
</evidence>
<feature type="binding site" evidence="9">
    <location>
        <position position="141"/>
    </location>
    <ligand>
        <name>Fe(2+)</name>
        <dbReference type="ChEBI" id="CHEBI:29033"/>
    </ligand>
</feature>
<dbReference type="HAMAP" id="MF_01682">
    <property type="entry name" value="Salvage_MtnD"/>
    <property type="match status" value="1"/>
</dbReference>
<dbReference type="GO" id="GO:0051213">
    <property type="term" value="F:dioxygenase activity"/>
    <property type="evidence" value="ECO:0007669"/>
    <property type="project" value="UniProtKB-KW"/>
</dbReference>
<evidence type="ECO:0000256" key="9">
    <source>
        <dbReference type="HAMAP-Rule" id="MF_01682"/>
    </source>
</evidence>
<evidence type="ECO:0000313" key="10">
    <source>
        <dbReference type="EMBL" id="MCQ8278405.1"/>
    </source>
</evidence>
<feature type="binding site" evidence="9">
    <location>
        <position position="99"/>
    </location>
    <ligand>
        <name>Fe(2+)</name>
        <dbReference type="ChEBI" id="CHEBI:29033"/>
    </ligand>
</feature>
<feature type="site" description="May play a role in metal incorporation in vivo" evidence="9">
    <location>
        <position position="96"/>
    </location>
</feature>
<evidence type="ECO:0000256" key="4">
    <source>
        <dbReference type="ARBA" id="ARBA00022723"/>
    </source>
</evidence>
<keyword evidence="11" id="KW-1185">Reference proteome</keyword>
<name>A0ABT1W695_9PROT</name>
<comment type="caution">
    <text evidence="10">The sequence shown here is derived from an EMBL/GenBank/DDBJ whole genome shotgun (WGS) entry which is preliminary data.</text>
</comment>
<dbReference type="EMBL" id="JAMSKV010000005">
    <property type="protein sequence ID" value="MCQ8278405.1"/>
    <property type="molecule type" value="Genomic_DNA"/>
</dbReference>
<comment type="cofactor">
    <cofactor evidence="9">
        <name>Fe(2+)</name>
        <dbReference type="ChEBI" id="CHEBI:29033"/>
    </cofactor>
    <text evidence="9">Binds 1 Fe(2+) cation per monomer.</text>
</comment>
<feature type="binding site" evidence="9">
    <location>
        <position position="97"/>
    </location>
    <ligand>
        <name>Fe(2+)</name>
        <dbReference type="ChEBI" id="CHEBI:29033"/>
    </ligand>
</feature>
<dbReference type="SUPFAM" id="SSF51182">
    <property type="entry name" value="RmlC-like cupins"/>
    <property type="match status" value="1"/>
</dbReference>
<dbReference type="InterPro" id="IPR014710">
    <property type="entry name" value="RmlC-like_jellyroll"/>
</dbReference>